<gene>
    <name evidence="1" type="ORF">MJO28_006607</name>
</gene>
<proteinExistence type="predicted"/>
<evidence type="ECO:0000313" key="2">
    <source>
        <dbReference type="Proteomes" id="UP001060170"/>
    </source>
</evidence>
<reference evidence="2" key="1">
    <citation type="journal article" date="2018" name="BMC Genomics">
        <title>Genomic insights into host adaptation between the wheat stripe rust pathogen (Puccinia striiformis f. sp. tritici) and the barley stripe rust pathogen (Puccinia striiformis f. sp. hordei).</title>
        <authorList>
            <person name="Xia C."/>
            <person name="Wang M."/>
            <person name="Yin C."/>
            <person name="Cornejo O.E."/>
            <person name="Hulbert S.H."/>
            <person name="Chen X."/>
        </authorList>
    </citation>
    <scope>NUCLEOTIDE SEQUENCE [LARGE SCALE GENOMIC DNA]</scope>
    <source>
        <strain evidence="2">93-210</strain>
    </source>
</reference>
<dbReference type="Proteomes" id="UP001060170">
    <property type="component" value="Chromosome 6"/>
</dbReference>
<keyword evidence="2" id="KW-1185">Reference proteome</keyword>
<comment type="caution">
    <text evidence="1">The sequence shown here is derived from an EMBL/GenBank/DDBJ whole genome shotgun (WGS) entry which is preliminary data.</text>
</comment>
<name>A0ACC0EIC5_9BASI</name>
<reference evidence="2" key="2">
    <citation type="journal article" date="2018" name="Mol. Plant Microbe Interact.">
        <title>Genome sequence resources for the wheat stripe rust pathogen (Puccinia striiformis f. sp. tritici) and the barley stripe rust pathogen (Puccinia striiformis f. sp. hordei).</title>
        <authorList>
            <person name="Xia C."/>
            <person name="Wang M."/>
            <person name="Yin C."/>
            <person name="Cornejo O.E."/>
            <person name="Hulbert S.H."/>
            <person name="Chen X."/>
        </authorList>
    </citation>
    <scope>NUCLEOTIDE SEQUENCE [LARGE SCALE GENOMIC DNA]</scope>
    <source>
        <strain evidence="2">93-210</strain>
    </source>
</reference>
<protein>
    <submittedName>
        <fullName evidence="1">Uncharacterized protein</fullName>
    </submittedName>
</protein>
<accession>A0ACC0EIC5</accession>
<dbReference type="EMBL" id="CM045870">
    <property type="protein sequence ID" value="KAI7954060.1"/>
    <property type="molecule type" value="Genomic_DNA"/>
</dbReference>
<organism evidence="1 2">
    <name type="scientific">Puccinia striiformis f. sp. tritici</name>
    <dbReference type="NCBI Taxonomy" id="168172"/>
    <lineage>
        <taxon>Eukaryota</taxon>
        <taxon>Fungi</taxon>
        <taxon>Dikarya</taxon>
        <taxon>Basidiomycota</taxon>
        <taxon>Pucciniomycotina</taxon>
        <taxon>Pucciniomycetes</taxon>
        <taxon>Pucciniales</taxon>
        <taxon>Pucciniaceae</taxon>
        <taxon>Puccinia</taxon>
    </lineage>
</organism>
<evidence type="ECO:0000313" key="1">
    <source>
        <dbReference type="EMBL" id="KAI7954060.1"/>
    </source>
</evidence>
<sequence length="76" mass="8507">MPLLKMSSWCARLKQILQYRIRLSPIFHSLTHLNLIRPQESLNANTATTNTATGTATARPATKVDSRRKAASATQW</sequence>
<reference evidence="1 2" key="3">
    <citation type="journal article" date="2022" name="Microbiol. Spectr.">
        <title>Folding features and dynamics of 3D genome architecture in plant fungal pathogens.</title>
        <authorList>
            <person name="Xia C."/>
        </authorList>
    </citation>
    <scope>NUCLEOTIDE SEQUENCE [LARGE SCALE GENOMIC DNA]</scope>
    <source>
        <strain evidence="1 2">93-210</strain>
    </source>
</reference>